<feature type="chain" id="PRO_5032728296" evidence="2">
    <location>
        <begin position="21"/>
        <end position="357"/>
    </location>
</feature>
<reference evidence="3 4" key="1">
    <citation type="journal article" date="2017" name="Int. J. Syst. Evol. Microbiol.">
        <title>Gemmobacter straminiformis sp. nov., isolated from an artificial fountain.</title>
        <authorList>
            <person name="Kang J.Y."/>
            <person name="Kim M.J."/>
            <person name="Chun J."/>
            <person name="Son K.P."/>
            <person name="Jahng K.Y."/>
        </authorList>
    </citation>
    <scope>NUCLEOTIDE SEQUENCE [LARGE SCALE GENOMIC DNA]</scope>
    <source>
        <strain evidence="3 4">CAM-8</strain>
    </source>
</reference>
<dbReference type="Proteomes" id="UP000555411">
    <property type="component" value="Unassembled WGS sequence"/>
</dbReference>
<dbReference type="CDD" id="cd13589">
    <property type="entry name" value="PBP2_polyamine_RpCGA009"/>
    <property type="match status" value="1"/>
</dbReference>
<dbReference type="SUPFAM" id="SSF53850">
    <property type="entry name" value="Periplasmic binding protein-like II"/>
    <property type="match status" value="1"/>
</dbReference>
<dbReference type="Gene3D" id="3.40.190.10">
    <property type="entry name" value="Periplasmic binding protein-like II"/>
    <property type="match status" value="2"/>
</dbReference>
<dbReference type="EMBL" id="JACLQD010000012">
    <property type="protein sequence ID" value="MBC2837691.1"/>
    <property type="molecule type" value="Genomic_DNA"/>
</dbReference>
<feature type="signal peptide" evidence="2">
    <location>
        <begin position="1"/>
        <end position="20"/>
    </location>
</feature>
<evidence type="ECO:0000313" key="4">
    <source>
        <dbReference type="Proteomes" id="UP000555411"/>
    </source>
</evidence>
<comment type="caution">
    <text evidence="3">The sequence shown here is derived from an EMBL/GenBank/DDBJ whole genome shotgun (WGS) entry which is preliminary data.</text>
</comment>
<keyword evidence="1 2" id="KW-0732">Signal</keyword>
<name>A0A842IDQ5_9RHOB</name>
<evidence type="ECO:0000256" key="2">
    <source>
        <dbReference type="SAM" id="SignalP"/>
    </source>
</evidence>
<dbReference type="AlphaFoldDB" id="A0A842IDQ5"/>
<dbReference type="PANTHER" id="PTHR30222:SF2">
    <property type="entry name" value="ABC TRANSPORTER SUBSTRATE-BINDING PROTEIN"/>
    <property type="match status" value="1"/>
</dbReference>
<dbReference type="PANTHER" id="PTHR30222">
    <property type="entry name" value="SPERMIDINE/PUTRESCINE-BINDING PERIPLASMIC PROTEIN"/>
    <property type="match status" value="1"/>
</dbReference>
<dbReference type="InterPro" id="IPR006059">
    <property type="entry name" value="SBP"/>
</dbReference>
<gene>
    <name evidence="3" type="ORF">H7F16_19450</name>
</gene>
<organism evidence="3 4">
    <name type="scientific">Paragemmobacter straminiformis</name>
    <dbReference type="NCBI Taxonomy" id="2045119"/>
    <lineage>
        <taxon>Bacteria</taxon>
        <taxon>Pseudomonadati</taxon>
        <taxon>Pseudomonadota</taxon>
        <taxon>Alphaproteobacteria</taxon>
        <taxon>Rhodobacterales</taxon>
        <taxon>Paracoccaceae</taxon>
        <taxon>Paragemmobacter</taxon>
    </lineage>
</organism>
<dbReference type="Pfam" id="PF13416">
    <property type="entry name" value="SBP_bac_8"/>
    <property type="match status" value="1"/>
</dbReference>
<accession>A0A842IDQ5</accession>
<keyword evidence="4" id="KW-1185">Reference proteome</keyword>
<evidence type="ECO:0000313" key="3">
    <source>
        <dbReference type="EMBL" id="MBC2837691.1"/>
    </source>
</evidence>
<dbReference type="RefSeq" id="WP_185799306.1">
    <property type="nucleotide sequence ID" value="NZ_JACLQD010000012.1"/>
</dbReference>
<evidence type="ECO:0000256" key="1">
    <source>
        <dbReference type="ARBA" id="ARBA00022729"/>
    </source>
</evidence>
<protein>
    <submittedName>
        <fullName evidence="3">ABC transporter substrate-binding protein</fullName>
    </submittedName>
</protein>
<proteinExistence type="predicted"/>
<sequence length="357" mass="38207">MKKLLILSTALSGLAFAAHADVTVMSWGGAYGAAQTEAHVKPWSEKTGNKAVMVDSDNPATPIKAQVEAGNVTVDVASVEYADAIRMCDEGLLEPIDINSLPAGADGTAAADDFLPGAVTDCAVSTDIWANVFAYDSSKFTGEKPTKVADFFDLEKFPGKRGLKKGPKAVLELALMADGVAPADVYTVLGTPEGVDRAFAKLDTIKKDVVWWEAGAQAPQLLADGEVAMTTAYNGRIFAAAVDEGKPFEIVWDGQIYENEMYVVPKGAPNKDLALDFIKYATSTEGLRAQASQISYGPARKSAMLEELVYKDGKTVMAPHLPTAPENLTNSLLTSSDFWVDRNAELNERFNAWLASN</sequence>